<accession>A0A6J5L9S0</accession>
<sequence length="79" mass="9553">MYKELEKFATGEKVEGIGVLPDKQEIKIHYDEYMVNLGDLMEDFIKHQTKPFWKKKYYHNHLTKLYKDILNKIQIKHGL</sequence>
<gene>
    <name evidence="1" type="ORF">UFOVP117_198</name>
</gene>
<name>A0A6J5L9S0_9CAUD</name>
<evidence type="ECO:0000313" key="1">
    <source>
        <dbReference type="EMBL" id="CAB4129986.1"/>
    </source>
</evidence>
<dbReference type="EMBL" id="LR796235">
    <property type="protein sequence ID" value="CAB4129986.1"/>
    <property type="molecule type" value="Genomic_DNA"/>
</dbReference>
<proteinExistence type="predicted"/>
<organism evidence="1">
    <name type="scientific">uncultured Caudovirales phage</name>
    <dbReference type="NCBI Taxonomy" id="2100421"/>
    <lineage>
        <taxon>Viruses</taxon>
        <taxon>Duplodnaviria</taxon>
        <taxon>Heunggongvirae</taxon>
        <taxon>Uroviricota</taxon>
        <taxon>Caudoviricetes</taxon>
        <taxon>Peduoviridae</taxon>
        <taxon>Maltschvirus</taxon>
        <taxon>Maltschvirus maltsch</taxon>
    </lineage>
</organism>
<protein>
    <submittedName>
        <fullName evidence="1">Uncharacterized protein</fullName>
    </submittedName>
</protein>
<reference evidence="1" key="1">
    <citation type="submission" date="2020-04" db="EMBL/GenBank/DDBJ databases">
        <authorList>
            <person name="Chiriac C."/>
            <person name="Salcher M."/>
            <person name="Ghai R."/>
            <person name="Kavagutti S V."/>
        </authorList>
    </citation>
    <scope>NUCLEOTIDE SEQUENCE</scope>
</reference>